<evidence type="ECO:0000256" key="1">
    <source>
        <dbReference type="SAM" id="MobiDB-lite"/>
    </source>
</evidence>
<evidence type="ECO:0000313" key="3">
    <source>
        <dbReference type="Ensembl" id="ENSTRUP00000066088.1"/>
    </source>
</evidence>
<dbReference type="OMA" id="HTFWRIV"/>
<accession>A0A674MYP6</accession>
<dbReference type="GeneTree" id="ENSGT01140000283006"/>
<reference evidence="3" key="2">
    <citation type="submission" date="2025-08" db="UniProtKB">
        <authorList>
            <consortium name="Ensembl"/>
        </authorList>
    </citation>
    <scope>IDENTIFICATION</scope>
</reference>
<dbReference type="Proteomes" id="UP000005226">
    <property type="component" value="Chromosome 18"/>
</dbReference>
<dbReference type="Pfam" id="PF01498">
    <property type="entry name" value="HTH_Tnp_Tc3_2"/>
    <property type="match status" value="1"/>
</dbReference>
<name>A0A674MYP6_TAKRU</name>
<dbReference type="AlphaFoldDB" id="A0A674MYP6"/>
<reference evidence="3" key="3">
    <citation type="submission" date="2025-09" db="UniProtKB">
        <authorList>
            <consortium name="Ensembl"/>
        </authorList>
    </citation>
    <scope>IDENTIFICATION</scope>
</reference>
<reference evidence="3 4" key="1">
    <citation type="journal article" date="2011" name="Genome Biol. Evol.">
        <title>Integration of the genetic map and genome assembly of fugu facilitates insights into distinct features of genome evolution in teleosts and mammals.</title>
        <authorList>
            <person name="Kai W."/>
            <person name="Kikuchi K."/>
            <person name="Tohari S."/>
            <person name="Chew A.K."/>
            <person name="Tay A."/>
            <person name="Fujiwara A."/>
            <person name="Hosoya S."/>
            <person name="Suetake H."/>
            <person name="Naruse K."/>
            <person name="Brenner S."/>
            <person name="Suzuki Y."/>
            <person name="Venkatesh B."/>
        </authorList>
    </citation>
    <scope>NUCLEOTIDE SEQUENCE [LARGE SCALE GENOMIC DNA]</scope>
</reference>
<dbReference type="InParanoid" id="A0A674MYP6"/>
<evidence type="ECO:0000313" key="4">
    <source>
        <dbReference type="Proteomes" id="UP000005226"/>
    </source>
</evidence>
<dbReference type="GO" id="GO:0003677">
    <property type="term" value="F:DNA binding"/>
    <property type="evidence" value="ECO:0007669"/>
    <property type="project" value="InterPro"/>
</dbReference>
<dbReference type="SUPFAM" id="SSF46689">
    <property type="entry name" value="Homeodomain-like"/>
    <property type="match status" value="1"/>
</dbReference>
<protein>
    <recommendedName>
        <fullName evidence="2">Transposase Tc1-like domain-containing protein</fullName>
    </recommendedName>
</protein>
<feature type="domain" description="Transposase Tc1-like" evidence="2">
    <location>
        <begin position="74"/>
        <end position="127"/>
    </location>
</feature>
<organism evidence="3 4">
    <name type="scientific">Takifugu rubripes</name>
    <name type="common">Japanese pufferfish</name>
    <name type="synonym">Fugu rubripes</name>
    <dbReference type="NCBI Taxonomy" id="31033"/>
    <lineage>
        <taxon>Eukaryota</taxon>
        <taxon>Metazoa</taxon>
        <taxon>Chordata</taxon>
        <taxon>Craniata</taxon>
        <taxon>Vertebrata</taxon>
        <taxon>Euteleostomi</taxon>
        <taxon>Actinopterygii</taxon>
        <taxon>Neopterygii</taxon>
        <taxon>Teleostei</taxon>
        <taxon>Neoteleostei</taxon>
        <taxon>Acanthomorphata</taxon>
        <taxon>Eupercaria</taxon>
        <taxon>Tetraodontiformes</taxon>
        <taxon>Tetradontoidea</taxon>
        <taxon>Tetraodontidae</taxon>
        <taxon>Takifugu</taxon>
    </lineage>
</organism>
<dbReference type="Ensembl" id="ENSTRUT00000088044.1">
    <property type="protein sequence ID" value="ENSTRUP00000066088.1"/>
    <property type="gene ID" value="ENSTRUG00000029244.1"/>
</dbReference>
<dbReference type="InterPro" id="IPR009057">
    <property type="entry name" value="Homeodomain-like_sf"/>
</dbReference>
<dbReference type="InterPro" id="IPR036388">
    <property type="entry name" value="WH-like_DNA-bd_sf"/>
</dbReference>
<dbReference type="GO" id="GO:0006313">
    <property type="term" value="P:DNA transposition"/>
    <property type="evidence" value="ECO:0007669"/>
    <property type="project" value="InterPro"/>
</dbReference>
<keyword evidence="4" id="KW-1185">Reference proteome</keyword>
<feature type="compositionally biased region" description="Polar residues" evidence="1">
    <location>
        <begin position="73"/>
        <end position="86"/>
    </location>
</feature>
<feature type="region of interest" description="Disordered" evidence="1">
    <location>
        <begin position="49"/>
        <end position="86"/>
    </location>
</feature>
<dbReference type="Gene3D" id="1.10.10.10">
    <property type="entry name" value="Winged helix-like DNA-binding domain superfamily/Winged helix DNA-binding domain"/>
    <property type="match status" value="1"/>
</dbReference>
<proteinExistence type="predicted"/>
<evidence type="ECO:0000259" key="2">
    <source>
        <dbReference type="Pfam" id="PF01498"/>
    </source>
</evidence>
<dbReference type="GO" id="GO:0015074">
    <property type="term" value="P:DNA integration"/>
    <property type="evidence" value="ECO:0007669"/>
    <property type="project" value="InterPro"/>
</dbReference>
<sequence length="142" mass="15616">MQMIKKGFQRGTVIGCHLCNESSREISSILNIPKSTVGFIIRKWTSLGTTATQPGRGRPGKLTEGSADAEAQSGATELQTSCDLQMSPRTVRRELHGMSVHGRAAASQPYITKANAERRVQWCKARRHWTLEQARPSPPTSV</sequence>
<dbReference type="InterPro" id="IPR002492">
    <property type="entry name" value="Transposase_Tc1-like"/>
</dbReference>